<reference evidence="2" key="1">
    <citation type="submission" date="2013-08" db="EMBL/GenBank/DDBJ databases">
        <authorList>
            <person name="Mendez C."/>
            <person name="Richter M."/>
            <person name="Ferrer M."/>
            <person name="Sanchez J."/>
        </authorList>
    </citation>
    <scope>NUCLEOTIDE SEQUENCE</scope>
</reference>
<feature type="domain" description="Release factor glutamine methyltransferase N-terminal" evidence="1">
    <location>
        <begin position="14"/>
        <end position="73"/>
    </location>
</feature>
<reference evidence="2" key="2">
    <citation type="journal article" date="2014" name="ISME J.">
        <title>Microbial stratification in low pH oxic and suboxic macroscopic growths along an acid mine drainage.</title>
        <authorList>
            <person name="Mendez-Garcia C."/>
            <person name="Mesa V."/>
            <person name="Sprenger R.R."/>
            <person name="Richter M."/>
            <person name="Diez M.S."/>
            <person name="Solano J."/>
            <person name="Bargiela R."/>
            <person name="Golyshina O.V."/>
            <person name="Manteca A."/>
            <person name="Ramos J.L."/>
            <person name="Gallego J.R."/>
            <person name="Llorente I."/>
            <person name="Martins Dos Santos V.A."/>
            <person name="Jensen O.N."/>
            <person name="Pelaez A.I."/>
            <person name="Sanchez J."/>
            <person name="Ferrer M."/>
        </authorList>
    </citation>
    <scope>NUCLEOTIDE SEQUENCE</scope>
</reference>
<protein>
    <submittedName>
        <fullName evidence="2">Protein-(Glutamine-N5) methyltransferase, release factor-specific</fullName>
    </submittedName>
</protein>
<keyword evidence="2" id="KW-0489">Methyltransferase</keyword>
<dbReference type="GO" id="GO:0008168">
    <property type="term" value="F:methyltransferase activity"/>
    <property type="evidence" value="ECO:0007669"/>
    <property type="project" value="UniProtKB-KW"/>
</dbReference>
<evidence type="ECO:0000313" key="2">
    <source>
        <dbReference type="EMBL" id="EQD36543.1"/>
    </source>
</evidence>
<dbReference type="Gene3D" id="1.10.8.10">
    <property type="entry name" value="DNA helicase RuvA subunit, C-terminal domain"/>
    <property type="match status" value="1"/>
</dbReference>
<proteinExistence type="predicted"/>
<dbReference type="Pfam" id="PF17827">
    <property type="entry name" value="PrmC_N"/>
    <property type="match status" value="1"/>
</dbReference>
<dbReference type="EMBL" id="AUZX01013148">
    <property type="protein sequence ID" value="EQD36543.1"/>
    <property type="molecule type" value="Genomic_DNA"/>
</dbReference>
<sequence>MDVKPQAVTWTIGELLQWTTTFFTRSGIDEARLSAELLLAHALDCSRMTLYTRFEQTPSPDQVAAFREMVKKR</sequence>
<dbReference type="GO" id="GO:0032259">
    <property type="term" value="P:methylation"/>
    <property type="evidence" value="ECO:0007669"/>
    <property type="project" value="UniProtKB-KW"/>
</dbReference>
<feature type="non-terminal residue" evidence="2">
    <location>
        <position position="73"/>
    </location>
</feature>
<evidence type="ECO:0000259" key="1">
    <source>
        <dbReference type="Pfam" id="PF17827"/>
    </source>
</evidence>
<dbReference type="AlphaFoldDB" id="T0YTQ1"/>
<gene>
    <name evidence="2" type="ORF">B1A_17858</name>
</gene>
<dbReference type="InterPro" id="IPR040758">
    <property type="entry name" value="PrmC_N"/>
</dbReference>
<accession>T0YTQ1</accession>
<keyword evidence="2" id="KW-0808">Transferase</keyword>
<name>T0YTQ1_9ZZZZ</name>
<comment type="caution">
    <text evidence="2">The sequence shown here is derived from an EMBL/GenBank/DDBJ whole genome shotgun (WGS) entry which is preliminary data.</text>
</comment>
<organism evidence="2">
    <name type="scientific">mine drainage metagenome</name>
    <dbReference type="NCBI Taxonomy" id="410659"/>
    <lineage>
        <taxon>unclassified sequences</taxon>
        <taxon>metagenomes</taxon>
        <taxon>ecological metagenomes</taxon>
    </lineage>
</organism>